<name>A0ABU3DCD7_9RHOB</name>
<dbReference type="EC" id="3.1.3.1" evidence="5"/>
<dbReference type="EMBL" id="JAVRHL010000001">
    <property type="protein sequence ID" value="MDT0681377.1"/>
    <property type="molecule type" value="Genomic_DNA"/>
</dbReference>
<dbReference type="PANTHER" id="PTHR11596:SF5">
    <property type="entry name" value="ALKALINE PHOSPHATASE"/>
    <property type="match status" value="1"/>
</dbReference>
<keyword evidence="1" id="KW-0597">Phosphoprotein</keyword>
<evidence type="ECO:0000256" key="4">
    <source>
        <dbReference type="SAM" id="SignalP"/>
    </source>
</evidence>
<keyword evidence="4" id="KW-0732">Signal</keyword>
<dbReference type="GO" id="GO:0004035">
    <property type="term" value="F:alkaline phosphatase activity"/>
    <property type="evidence" value="ECO:0007669"/>
    <property type="project" value="UniProtKB-EC"/>
</dbReference>
<feature type="region of interest" description="Disordered" evidence="3">
    <location>
        <begin position="419"/>
        <end position="450"/>
    </location>
</feature>
<dbReference type="Pfam" id="PF00245">
    <property type="entry name" value="Alk_phosphatase"/>
    <property type="match status" value="1"/>
</dbReference>
<dbReference type="RefSeq" id="WP_311689010.1">
    <property type="nucleotide sequence ID" value="NZ_JAVRHL010000001.1"/>
</dbReference>
<gene>
    <name evidence="5" type="ORF">RM543_01670</name>
</gene>
<dbReference type="InterPro" id="IPR001952">
    <property type="entry name" value="Alkaline_phosphatase"/>
</dbReference>
<proteinExistence type="inferred from homology"/>
<feature type="signal peptide" evidence="4">
    <location>
        <begin position="1"/>
        <end position="19"/>
    </location>
</feature>
<evidence type="ECO:0000256" key="1">
    <source>
        <dbReference type="ARBA" id="ARBA00022553"/>
    </source>
</evidence>
<feature type="chain" id="PRO_5046589780" evidence="4">
    <location>
        <begin position="20"/>
        <end position="524"/>
    </location>
</feature>
<reference evidence="5 6" key="1">
    <citation type="submission" date="2023-09" db="EMBL/GenBank/DDBJ databases">
        <authorList>
            <person name="Rey-Velasco X."/>
        </authorList>
    </citation>
    <scope>NUCLEOTIDE SEQUENCE [LARGE SCALE GENOMIC DNA]</scope>
    <source>
        <strain evidence="5 6">F158</strain>
    </source>
</reference>
<evidence type="ECO:0000256" key="3">
    <source>
        <dbReference type="SAM" id="MobiDB-lite"/>
    </source>
</evidence>
<dbReference type="SUPFAM" id="SSF53649">
    <property type="entry name" value="Alkaline phosphatase-like"/>
    <property type="match status" value="1"/>
</dbReference>
<organism evidence="5 6">
    <name type="scientific">Tropicimonas omnivorans</name>
    <dbReference type="NCBI Taxonomy" id="3075590"/>
    <lineage>
        <taxon>Bacteria</taxon>
        <taxon>Pseudomonadati</taxon>
        <taxon>Pseudomonadota</taxon>
        <taxon>Alphaproteobacteria</taxon>
        <taxon>Rhodobacterales</taxon>
        <taxon>Roseobacteraceae</taxon>
        <taxon>Tropicimonas</taxon>
    </lineage>
</organism>
<dbReference type="SMART" id="SM00098">
    <property type="entry name" value="alkPPc"/>
    <property type="match status" value="1"/>
</dbReference>
<dbReference type="PRINTS" id="PR00113">
    <property type="entry name" value="ALKPHPHTASE"/>
</dbReference>
<sequence>MKATLTAMATVLAATAAGAQDLPQADSQWYTDAQGVLNDMIERQQNTNRALNVILFVADGNGVGTNYATRIFAGQEEGKLGEEHVLPYEAYPNLALAKTYNINAQTPDSAPTAGAMNTGVKQVFNTINLSEEGVHDQCASEEGNKLTTFAELASDAGKSVGIVTSARITHATPAAVYAKTANRNWEGEAAEGCTDIATQLLESMQSGVVDIALGGGARAFAPEGTDLGDGMLGSRGDDVDLVAMAKEAGAAYAYNLETLQAINLEEGAPVLGLFGASHMSYEADRPESEPSLVNMVETAIEYLSNNEDGFYLEIESGRVDHANHAGNAYRALTDGVEFANAVALADEMTDDSDTLIIVTADHEHSIAFNGYCGRGTPILGLCMDIAAGQVEHSGEPVLADDGLPYTVIGYLNGPGSVLKPEMDADAGSETETAADVQASQPTDEAEAEEPQVPVFSGSRGELTQEDVTDIDYLQQALIPKSSESHSGEDVAIYAKGPWAHLIDGTVEQNYIFHVMHHAAMGADQ</sequence>
<dbReference type="InterPro" id="IPR017850">
    <property type="entry name" value="Alkaline_phosphatase_core_sf"/>
</dbReference>
<dbReference type="Gene3D" id="3.40.720.10">
    <property type="entry name" value="Alkaline Phosphatase, subunit A"/>
    <property type="match status" value="1"/>
</dbReference>
<keyword evidence="6" id="KW-1185">Reference proteome</keyword>
<keyword evidence="5" id="KW-0378">Hydrolase</keyword>
<accession>A0ABU3DCD7</accession>
<evidence type="ECO:0000313" key="6">
    <source>
        <dbReference type="Proteomes" id="UP001265259"/>
    </source>
</evidence>
<dbReference type="Proteomes" id="UP001265259">
    <property type="component" value="Unassembled WGS sequence"/>
</dbReference>
<evidence type="ECO:0000256" key="2">
    <source>
        <dbReference type="RuleBase" id="RU003946"/>
    </source>
</evidence>
<dbReference type="CDD" id="cd16012">
    <property type="entry name" value="ALP"/>
    <property type="match status" value="1"/>
</dbReference>
<evidence type="ECO:0000313" key="5">
    <source>
        <dbReference type="EMBL" id="MDT0681377.1"/>
    </source>
</evidence>
<protein>
    <submittedName>
        <fullName evidence="5">Alkaline phosphatase</fullName>
        <ecNumber evidence="5">3.1.3.1</ecNumber>
    </submittedName>
</protein>
<comment type="caution">
    <text evidence="5">The sequence shown here is derived from an EMBL/GenBank/DDBJ whole genome shotgun (WGS) entry which is preliminary data.</text>
</comment>
<dbReference type="PANTHER" id="PTHR11596">
    <property type="entry name" value="ALKALINE PHOSPHATASE"/>
    <property type="match status" value="1"/>
</dbReference>
<comment type="similarity">
    <text evidence="2">Belongs to the alkaline phosphatase family.</text>
</comment>